<organism evidence="2">
    <name type="scientific">marine sediment metagenome</name>
    <dbReference type="NCBI Taxonomy" id="412755"/>
    <lineage>
        <taxon>unclassified sequences</taxon>
        <taxon>metagenomes</taxon>
        <taxon>ecological metagenomes</taxon>
    </lineage>
</organism>
<dbReference type="AlphaFoldDB" id="A0A0F8WHA2"/>
<comment type="caution">
    <text evidence="2">The sequence shown here is derived from an EMBL/GenBank/DDBJ whole genome shotgun (WGS) entry which is preliminary data.</text>
</comment>
<proteinExistence type="predicted"/>
<protein>
    <submittedName>
        <fullName evidence="2">Uncharacterized protein</fullName>
    </submittedName>
</protein>
<feature type="region of interest" description="Disordered" evidence="1">
    <location>
        <begin position="1"/>
        <end position="43"/>
    </location>
</feature>
<feature type="non-terminal residue" evidence="2">
    <location>
        <position position="336"/>
    </location>
</feature>
<feature type="non-terminal residue" evidence="2">
    <location>
        <position position="1"/>
    </location>
</feature>
<sequence>RVGREAELGGFPERFAGRARRLEGGPPSRRRPPTANLASEDPLERGIAKLKTALRSQEQRRIPVEFERHAERVERTARERELLDSLLAQGVPPEEAIPRARAAFKGEMATFRGPGFGLTDEESEAFWKVLIDHPLSYERQRGFDALIALRAQEPLQPNEIGLLRRLYGDDFAEVVETVGAGKRQFAKEISADYPRRIPRDGGKPPTPEELGFVAQKEVKPGAVRPRRGLAARAWGEFMDVWKFPQAFMQSFDISGAGRQGLKLATRHPREWWRGTRNYIKAIRSEADAVAFDTAMREDGEIIKVVTSEGIQEMKYGEVATELMDIHRPLPGTEAAA</sequence>
<evidence type="ECO:0000256" key="1">
    <source>
        <dbReference type="SAM" id="MobiDB-lite"/>
    </source>
</evidence>
<gene>
    <name evidence="2" type="ORF">LCGC14_3154010</name>
</gene>
<reference evidence="2" key="1">
    <citation type="journal article" date="2015" name="Nature">
        <title>Complex archaea that bridge the gap between prokaryotes and eukaryotes.</title>
        <authorList>
            <person name="Spang A."/>
            <person name="Saw J.H."/>
            <person name="Jorgensen S.L."/>
            <person name="Zaremba-Niedzwiedzka K."/>
            <person name="Martijn J."/>
            <person name="Lind A.E."/>
            <person name="van Eijk R."/>
            <person name="Schleper C."/>
            <person name="Guy L."/>
            <person name="Ettema T.J."/>
        </authorList>
    </citation>
    <scope>NUCLEOTIDE SEQUENCE</scope>
</reference>
<name>A0A0F8WHA2_9ZZZZ</name>
<accession>A0A0F8WHA2</accession>
<evidence type="ECO:0000313" key="2">
    <source>
        <dbReference type="EMBL" id="KKK47555.1"/>
    </source>
</evidence>
<dbReference type="EMBL" id="LAZR01069521">
    <property type="protein sequence ID" value="KKK47555.1"/>
    <property type="molecule type" value="Genomic_DNA"/>
</dbReference>